<evidence type="ECO:0000313" key="2">
    <source>
        <dbReference type="EMBL" id="KFI94803.1"/>
    </source>
</evidence>
<keyword evidence="1" id="KW-0472">Membrane</keyword>
<feature type="transmembrane region" description="Helical" evidence="1">
    <location>
        <begin position="172"/>
        <end position="192"/>
    </location>
</feature>
<evidence type="ECO:0000313" key="3">
    <source>
        <dbReference type="Proteomes" id="UP000029033"/>
    </source>
</evidence>
<keyword evidence="1" id="KW-1133">Transmembrane helix</keyword>
<dbReference type="STRING" id="158787.BSCA_0858"/>
<comment type="caution">
    <text evidence="2">The sequence shown here is derived from an EMBL/GenBank/DDBJ whole genome shotgun (WGS) entry which is preliminary data.</text>
</comment>
<dbReference type="Proteomes" id="UP000029033">
    <property type="component" value="Unassembled WGS sequence"/>
</dbReference>
<name>A0A087DH03_9BIFI</name>
<feature type="transmembrane region" description="Helical" evidence="1">
    <location>
        <begin position="204"/>
        <end position="226"/>
    </location>
</feature>
<proteinExistence type="predicted"/>
<feature type="transmembrane region" description="Helical" evidence="1">
    <location>
        <begin position="144"/>
        <end position="165"/>
    </location>
</feature>
<evidence type="ECO:0000256" key="1">
    <source>
        <dbReference type="SAM" id="Phobius"/>
    </source>
</evidence>
<dbReference type="eggNOG" id="ENOG5030FER">
    <property type="taxonomic scope" value="Bacteria"/>
</dbReference>
<feature type="transmembrane region" description="Helical" evidence="1">
    <location>
        <begin position="16"/>
        <end position="37"/>
    </location>
</feature>
<sequence length="236" mass="25601">MKALFWHDWRVCGNRGIFWAVMIGNLVLAIAITSYAGGTAQANGFGLRQVHAITASLMAIWAPLFAYEPAAEAGSLALGNSGWSFEESAQRYSERAFRESGRPMAEYLLSRMLFALIPLAVSMMLLIGYLLAFGGLGWTDLVSLPLLTAYGSVAAVSCCITLIVMATTSTNLHSLVAMAYLTYIPMGLLTGVNTATMVWGWPQWLPFIVMLAVVAALFVIACIVIGRRYAETLRAM</sequence>
<keyword evidence="1" id="KW-0812">Transmembrane</keyword>
<dbReference type="AlphaFoldDB" id="A0A087DH03"/>
<dbReference type="EMBL" id="JGZO01000006">
    <property type="protein sequence ID" value="KFI94803.1"/>
    <property type="molecule type" value="Genomic_DNA"/>
</dbReference>
<protein>
    <submittedName>
        <fullName evidence="2">Putative membrane spanning protein</fullName>
    </submittedName>
</protein>
<organism evidence="2 3">
    <name type="scientific">Bifidobacterium scardovii</name>
    <dbReference type="NCBI Taxonomy" id="158787"/>
    <lineage>
        <taxon>Bacteria</taxon>
        <taxon>Bacillati</taxon>
        <taxon>Actinomycetota</taxon>
        <taxon>Actinomycetes</taxon>
        <taxon>Bifidobacteriales</taxon>
        <taxon>Bifidobacteriaceae</taxon>
        <taxon>Bifidobacterium</taxon>
    </lineage>
</organism>
<feature type="transmembrane region" description="Helical" evidence="1">
    <location>
        <begin position="112"/>
        <end position="132"/>
    </location>
</feature>
<accession>A0A087DH03</accession>
<gene>
    <name evidence="2" type="ORF">BSCA_0858</name>
</gene>
<reference evidence="2 3" key="1">
    <citation type="submission" date="2014-03" db="EMBL/GenBank/DDBJ databases">
        <title>Genomics of Bifidobacteria.</title>
        <authorList>
            <person name="Ventura M."/>
            <person name="Milani C."/>
            <person name="Lugli G.A."/>
        </authorList>
    </citation>
    <scope>NUCLEOTIDE SEQUENCE [LARGE SCALE GENOMIC DNA]</scope>
    <source>
        <strain evidence="2 3">LMG 21589</strain>
    </source>
</reference>
<keyword evidence="3" id="KW-1185">Reference proteome</keyword>